<evidence type="ECO:0008006" key="3">
    <source>
        <dbReference type="Google" id="ProtNLM"/>
    </source>
</evidence>
<dbReference type="EMBL" id="NPOA01000001">
    <property type="protein sequence ID" value="PAV31371.1"/>
    <property type="molecule type" value="Genomic_DNA"/>
</dbReference>
<dbReference type="Proteomes" id="UP000218887">
    <property type="component" value="Unassembled WGS sequence"/>
</dbReference>
<name>A0A2A2IH93_9BACI</name>
<gene>
    <name evidence="1" type="ORF">CIL05_01580</name>
</gene>
<comment type="caution">
    <text evidence="1">The sequence shown here is derived from an EMBL/GenBank/DDBJ whole genome shotgun (WGS) entry which is preliminary data.</text>
</comment>
<keyword evidence="2" id="KW-1185">Reference proteome</keyword>
<dbReference type="RefSeq" id="WP_095653740.1">
    <property type="nucleotide sequence ID" value="NZ_NPOA01000001.1"/>
</dbReference>
<protein>
    <recommendedName>
        <fullName evidence="3">N-acetyltransferase domain-containing protein</fullName>
    </recommendedName>
</protein>
<accession>A0A2A2IH93</accession>
<dbReference type="Gene3D" id="3.40.630.30">
    <property type="match status" value="1"/>
</dbReference>
<organism evidence="1 2">
    <name type="scientific">Virgibacillus profundi</name>
    <dbReference type="NCBI Taxonomy" id="2024555"/>
    <lineage>
        <taxon>Bacteria</taxon>
        <taxon>Bacillati</taxon>
        <taxon>Bacillota</taxon>
        <taxon>Bacilli</taxon>
        <taxon>Bacillales</taxon>
        <taxon>Bacillaceae</taxon>
        <taxon>Virgibacillus</taxon>
    </lineage>
</organism>
<dbReference type="AlphaFoldDB" id="A0A2A2IH93"/>
<reference evidence="1 2" key="1">
    <citation type="submission" date="2017-08" db="EMBL/GenBank/DDBJ databases">
        <title>Virgibacillus indicus sp. nov. and Virgibacillus profoundi sp. nov, two moderately halophilic bacteria isolated from marine sediment by using the Microfluidic Streak Plate.</title>
        <authorList>
            <person name="Xu B."/>
            <person name="Hu B."/>
            <person name="Wang J."/>
            <person name="Zhu Y."/>
            <person name="Huang L."/>
            <person name="Du W."/>
            <person name="Huang Y."/>
        </authorList>
    </citation>
    <scope>NUCLEOTIDE SEQUENCE [LARGE SCALE GENOMIC DNA]</scope>
    <source>
        <strain evidence="1 2">IO3-P3-H5</strain>
    </source>
</reference>
<dbReference type="OrthoDB" id="2970403at2"/>
<evidence type="ECO:0000313" key="1">
    <source>
        <dbReference type="EMBL" id="PAV31371.1"/>
    </source>
</evidence>
<proteinExistence type="predicted"/>
<evidence type="ECO:0000313" key="2">
    <source>
        <dbReference type="Proteomes" id="UP000218887"/>
    </source>
</evidence>
<sequence>MKLIPAYQASENQIDQFLHKNQNVEKDSLLQMGYVVEIQDQIEGCFILEAMDEGVYWLKQLYITKSEAAKLPILLESILTLAKKQQAKRVYVHSHQPVVDILLEALQFRPQKEKVFVDKYNADQGSWWSYSVS</sequence>